<dbReference type="InterPro" id="IPR036179">
    <property type="entry name" value="Ig-like_dom_sf"/>
</dbReference>
<dbReference type="Ensembl" id="ENSCWAT00000011039.1">
    <property type="protein sequence ID" value="ENSCWAP00000010156.1"/>
    <property type="gene ID" value="ENSCWAG00000007887.1"/>
</dbReference>
<reference evidence="2" key="1">
    <citation type="submission" date="2025-08" db="UniProtKB">
        <authorList>
            <consortium name="Ensembl"/>
        </authorList>
    </citation>
    <scope>IDENTIFICATION</scope>
</reference>
<keyword evidence="3" id="KW-1185">Reference proteome</keyword>
<dbReference type="Proteomes" id="UP000694540">
    <property type="component" value="Unplaced"/>
</dbReference>
<dbReference type="InterPro" id="IPR050150">
    <property type="entry name" value="IgV_Light_Chain"/>
</dbReference>
<evidence type="ECO:0000313" key="3">
    <source>
        <dbReference type="Proteomes" id="UP000694540"/>
    </source>
</evidence>
<name>A0A8C3YGB0_9CETA</name>
<dbReference type="InterPro" id="IPR013783">
    <property type="entry name" value="Ig-like_fold"/>
</dbReference>
<evidence type="ECO:0000313" key="2">
    <source>
        <dbReference type="Ensembl" id="ENSCWAP00000010156.1"/>
    </source>
</evidence>
<accession>A0A8C3YGB0</accession>
<proteinExistence type="predicted"/>
<keyword evidence="1" id="KW-0732">Signal</keyword>
<dbReference type="AlphaFoldDB" id="A0A8C3YGB0"/>
<dbReference type="Gene3D" id="2.60.40.10">
    <property type="entry name" value="Immunoglobulins"/>
    <property type="match status" value="1"/>
</dbReference>
<evidence type="ECO:0000256" key="1">
    <source>
        <dbReference type="SAM" id="SignalP"/>
    </source>
</evidence>
<feature type="signal peptide" evidence="1">
    <location>
        <begin position="1"/>
        <end position="19"/>
    </location>
</feature>
<sequence length="187" mass="19915">MAWSPVLLTLLAHCTGSWAQSVLTQPPSVSGALGQSIGGDSVNWPQQLSGRAHRLVIYQNSNCASGVPDRFSDSKSGSSDTMTITGLNGPQWSRPGGSETKTCCPPARGLPGQSCPLLLQLLPLSLCPHRQPQTCPSQLCLENVSPCSQYLSPKPVFGASTLSELLRWSRNPWVLVRLPRGQSAPGL</sequence>
<dbReference type="SUPFAM" id="SSF48726">
    <property type="entry name" value="Immunoglobulin"/>
    <property type="match status" value="1"/>
</dbReference>
<organism evidence="2 3">
    <name type="scientific">Catagonus wagneri</name>
    <name type="common">Chacoan peccary</name>
    <dbReference type="NCBI Taxonomy" id="51154"/>
    <lineage>
        <taxon>Eukaryota</taxon>
        <taxon>Metazoa</taxon>
        <taxon>Chordata</taxon>
        <taxon>Craniata</taxon>
        <taxon>Vertebrata</taxon>
        <taxon>Euteleostomi</taxon>
        <taxon>Mammalia</taxon>
        <taxon>Eutheria</taxon>
        <taxon>Laurasiatheria</taxon>
        <taxon>Artiodactyla</taxon>
        <taxon>Suina</taxon>
        <taxon>Tayassuidae</taxon>
        <taxon>Catagonus</taxon>
    </lineage>
</organism>
<dbReference type="PANTHER" id="PTHR23267">
    <property type="entry name" value="IMMUNOGLOBULIN LIGHT CHAIN"/>
    <property type="match status" value="1"/>
</dbReference>
<reference evidence="2" key="2">
    <citation type="submission" date="2025-09" db="UniProtKB">
        <authorList>
            <consortium name="Ensembl"/>
        </authorList>
    </citation>
    <scope>IDENTIFICATION</scope>
</reference>
<dbReference type="GeneTree" id="ENSGT00940000153474"/>
<protein>
    <submittedName>
        <fullName evidence="2">Uncharacterized protein</fullName>
    </submittedName>
</protein>
<feature type="chain" id="PRO_5034629130" evidence="1">
    <location>
        <begin position="20"/>
        <end position="187"/>
    </location>
</feature>